<sequence length="433" mass="47681">MKTLFTLILLSISFVSNLQASTFKTQQWHTKNGAKVVFYQAMEVPMLDISIAFAAGSAYDGKQFGLSALTSDLLAQGNAGMDATQIAERIADTGAQFNNEISRDMAVLSLKTLTNEDALKRAIDTFELIVSKPDFPQDAFEREKNQQLMAIAQTQESPDDVANQVFFKTLYQTHPYAHPVHGTREGVKALKLGDVHQFYQQYFVSSNAVIVLVGAIDQKKAQQIAEQLTQNLPKGKPAATIPKANPLKNKEKVSIDFPSSQTMLRLGQIGIDHHNPDYFPLTVGNYILGGGALVSRLAYEVREKRGLSYSVVSQFMPMPGDGPFIISLSTHSKQAATALKVTEDTLNNFITQGPNAQELQDAKQYLTGSFPLSLASNSSIANMLLRIAFYHLPDNYLDSYVARINAVTTEDIKKAFHNQVNPNKMLLVSVGKL</sequence>
<evidence type="ECO:0000313" key="4">
    <source>
        <dbReference type="EMBL" id="KTC95019.1"/>
    </source>
</evidence>
<evidence type="ECO:0000259" key="2">
    <source>
        <dbReference type="Pfam" id="PF00675"/>
    </source>
</evidence>
<gene>
    <name evidence="4" type="ORF">Lfee_2683</name>
    <name evidence="5" type="ORF">NCTC12022_02512</name>
</gene>
<dbReference type="InterPro" id="IPR050361">
    <property type="entry name" value="MPP/UQCRC_Complex"/>
</dbReference>
<dbReference type="AlphaFoldDB" id="A0A0W0THK9"/>
<evidence type="ECO:0000256" key="1">
    <source>
        <dbReference type="SAM" id="SignalP"/>
    </source>
</evidence>
<dbReference type="GO" id="GO:0008233">
    <property type="term" value="F:peptidase activity"/>
    <property type="evidence" value="ECO:0007669"/>
    <property type="project" value="UniProtKB-KW"/>
</dbReference>
<protein>
    <submittedName>
        <fullName evidence="4">Zinc protease (Peptidase, M16 family)</fullName>
    </submittedName>
</protein>
<dbReference type="Proteomes" id="UP000054698">
    <property type="component" value="Unassembled WGS sequence"/>
</dbReference>
<reference evidence="4 6" key="1">
    <citation type="submission" date="2015-11" db="EMBL/GenBank/DDBJ databases">
        <title>Genomic analysis of 38 Legionella species identifies large and diverse effector repertoires.</title>
        <authorList>
            <person name="Burstein D."/>
            <person name="Amaro F."/>
            <person name="Zusman T."/>
            <person name="Lifshitz Z."/>
            <person name="Cohen O."/>
            <person name="Gilbert J.A."/>
            <person name="Pupko T."/>
            <person name="Shuman H.A."/>
            <person name="Segal G."/>
        </authorList>
    </citation>
    <scope>NUCLEOTIDE SEQUENCE [LARGE SCALE GENOMIC DNA]</scope>
    <source>
        <strain evidence="4 6">WO-44C</strain>
    </source>
</reference>
<evidence type="ECO:0000313" key="5">
    <source>
        <dbReference type="EMBL" id="SPX61763.1"/>
    </source>
</evidence>
<evidence type="ECO:0000259" key="3">
    <source>
        <dbReference type="Pfam" id="PF05193"/>
    </source>
</evidence>
<keyword evidence="4" id="KW-0645">Protease</keyword>
<dbReference type="InterPro" id="IPR011249">
    <property type="entry name" value="Metalloenz_LuxS/M16"/>
</dbReference>
<dbReference type="OrthoDB" id="9811314at2"/>
<organism evidence="4 6">
    <name type="scientific">Legionella feeleii</name>
    <dbReference type="NCBI Taxonomy" id="453"/>
    <lineage>
        <taxon>Bacteria</taxon>
        <taxon>Pseudomonadati</taxon>
        <taxon>Pseudomonadota</taxon>
        <taxon>Gammaproteobacteria</taxon>
        <taxon>Legionellales</taxon>
        <taxon>Legionellaceae</taxon>
        <taxon>Legionella</taxon>
    </lineage>
</organism>
<reference evidence="5 7" key="2">
    <citation type="submission" date="2018-06" db="EMBL/GenBank/DDBJ databases">
        <authorList>
            <consortium name="Pathogen Informatics"/>
            <person name="Doyle S."/>
        </authorList>
    </citation>
    <scope>NUCLEOTIDE SEQUENCE [LARGE SCALE GENOMIC DNA]</scope>
    <source>
        <strain evidence="5 7">NCTC12022</strain>
    </source>
</reference>
<feature type="domain" description="Peptidase M16 C-terminal" evidence="3">
    <location>
        <begin position="191"/>
        <end position="365"/>
    </location>
</feature>
<dbReference type="InterPro" id="IPR007863">
    <property type="entry name" value="Peptidase_M16_C"/>
</dbReference>
<keyword evidence="4" id="KW-0378">Hydrolase</keyword>
<dbReference type="RefSeq" id="WP_058447516.1">
    <property type="nucleotide sequence ID" value="NZ_CAAAHT010000006.1"/>
</dbReference>
<dbReference type="EMBL" id="LNYB01000085">
    <property type="protein sequence ID" value="KTC95019.1"/>
    <property type="molecule type" value="Genomic_DNA"/>
</dbReference>
<dbReference type="Pfam" id="PF00675">
    <property type="entry name" value="Peptidase_M16"/>
    <property type="match status" value="1"/>
</dbReference>
<dbReference type="SUPFAM" id="SSF63411">
    <property type="entry name" value="LuxS/MPP-like metallohydrolase"/>
    <property type="match status" value="2"/>
</dbReference>
<evidence type="ECO:0000313" key="7">
    <source>
        <dbReference type="Proteomes" id="UP000251942"/>
    </source>
</evidence>
<keyword evidence="6" id="KW-1185">Reference proteome</keyword>
<name>A0A0W0THK9_9GAMM</name>
<proteinExistence type="predicted"/>
<feature type="domain" description="Peptidase M16 N-terminal" evidence="2">
    <location>
        <begin position="48"/>
        <end position="183"/>
    </location>
</feature>
<dbReference type="PANTHER" id="PTHR11851">
    <property type="entry name" value="METALLOPROTEASE"/>
    <property type="match status" value="1"/>
</dbReference>
<dbReference type="InterPro" id="IPR011765">
    <property type="entry name" value="Pept_M16_N"/>
</dbReference>
<dbReference type="EMBL" id="UASS01000022">
    <property type="protein sequence ID" value="SPX61763.1"/>
    <property type="molecule type" value="Genomic_DNA"/>
</dbReference>
<dbReference type="PANTHER" id="PTHR11851:SF224">
    <property type="entry name" value="PROCESSING PROTEASE"/>
    <property type="match status" value="1"/>
</dbReference>
<dbReference type="Gene3D" id="3.30.830.10">
    <property type="entry name" value="Metalloenzyme, LuxS/M16 peptidase-like"/>
    <property type="match status" value="2"/>
</dbReference>
<accession>A0A0W0THK9</accession>
<evidence type="ECO:0000313" key="6">
    <source>
        <dbReference type="Proteomes" id="UP000054698"/>
    </source>
</evidence>
<feature type="signal peptide" evidence="1">
    <location>
        <begin position="1"/>
        <end position="20"/>
    </location>
</feature>
<feature type="chain" id="PRO_5036299211" evidence="1">
    <location>
        <begin position="21"/>
        <end position="433"/>
    </location>
</feature>
<keyword evidence="1" id="KW-0732">Signal</keyword>
<dbReference type="GO" id="GO:0006508">
    <property type="term" value="P:proteolysis"/>
    <property type="evidence" value="ECO:0007669"/>
    <property type="project" value="UniProtKB-KW"/>
</dbReference>
<dbReference type="Pfam" id="PF05193">
    <property type="entry name" value="Peptidase_M16_C"/>
    <property type="match status" value="1"/>
</dbReference>
<dbReference type="PATRIC" id="fig|453.4.peg.2938"/>
<dbReference type="STRING" id="453.Lfee_2683"/>
<dbReference type="GO" id="GO:0046872">
    <property type="term" value="F:metal ion binding"/>
    <property type="evidence" value="ECO:0007669"/>
    <property type="project" value="InterPro"/>
</dbReference>
<dbReference type="Proteomes" id="UP000251942">
    <property type="component" value="Unassembled WGS sequence"/>
</dbReference>